<dbReference type="EMBL" id="GBRH01197635">
    <property type="protein sequence ID" value="JAE00261.1"/>
    <property type="molecule type" value="Transcribed_RNA"/>
</dbReference>
<organism evidence="1">
    <name type="scientific">Arundo donax</name>
    <name type="common">Giant reed</name>
    <name type="synonym">Donax arundinaceus</name>
    <dbReference type="NCBI Taxonomy" id="35708"/>
    <lineage>
        <taxon>Eukaryota</taxon>
        <taxon>Viridiplantae</taxon>
        <taxon>Streptophyta</taxon>
        <taxon>Embryophyta</taxon>
        <taxon>Tracheophyta</taxon>
        <taxon>Spermatophyta</taxon>
        <taxon>Magnoliopsida</taxon>
        <taxon>Liliopsida</taxon>
        <taxon>Poales</taxon>
        <taxon>Poaceae</taxon>
        <taxon>PACMAD clade</taxon>
        <taxon>Arundinoideae</taxon>
        <taxon>Arundineae</taxon>
        <taxon>Arundo</taxon>
    </lineage>
</organism>
<name>A0A0A9EQW3_ARUDO</name>
<sequence>MEESFSIFLIKRGLSISIFSCNIFFLNMELS</sequence>
<proteinExistence type="predicted"/>
<evidence type="ECO:0000313" key="1">
    <source>
        <dbReference type="EMBL" id="JAE00261.1"/>
    </source>
</evidence>
<dbReference type="AlphaFoldDB" id="A0A0A9EQW3"/>
<reference evidence="1" key="1">
    <citation type="submission" date="2014-09" db="EMBL/GenBank/DDBJ databases">
        <authorList>
            <person name="Magalhaes I.L.F."/>
            <person name="Oliveira U."/>
            <person name="Santos F.R."/>
            <person name="Vidigal T.H.D.A."/>
            <person name="Brescovit A.D."/>
            <person name="Santos A.J."/>
        </authorList>
    </citation>
    <scope>NUCLEOTIDE SEQUENCE</scope>
    <source>
        <tissue evidence="1">Shoot tissue taken approximately 20 cm above the soil surface</tissue>
    </source>
</reference>
<reference evidence="1" key="2">
    <citation type="journal article" date="2015" name="Data Brief">
        <title>Shoot transcriptome of the giant reed, Arundo donax.</title>
        <authorList>
            <person name="Barrero R.A."/>
            <person name="Guerrero F.D."/>
            <person name="Moolhuijzen P."/>
            <person name="Goolsby J.A."/>
            <person name="Tidwell J."/>
            <person name="Bellgard S.E."/>
            <person name="Bellgard M.I."/>
        </authorList>
    </citation>
    <scope>NUCLEOTIDE SEQUENCE</scope>
    <source>
        <tissue evidence="1">Shoot tissue taken approximately 20 cm above the soil surface</tissue>
    </source>
</reference>
<accession>A0A0A9EQW3</accession>
<protein>
    <submittedName>
        <fullName evidence="1">Uncharacterized protein</fullName>
    </submittedName>
</protein>